<gene>
    <name evidence="1" type="ORF">L195_g033621</name>
</gene>
<reference evidence="1 2" key="2">
    <citation type="journal article" date="2017" name="Front. Plant Sci.">
        <title>Gene Classification and Mining of Molecular Markers Useful in Red Clover (Trifolium pratense) Breeding.</title>
        <authorList>
            <person name="Istvanek J."/>
            <person name="Dluhosova J."/>
            <person name="Dluhos P."/>
            <person name="Patkova L."/>
            <person name="Nedelnik J."/>
            <person name="Repkova J."/>
        </authorList>
    </citation>
    <scope>NUCLEOTIDE SEQUENCE [LARGE SCALE GENOMIC DNA]</scope>
    <source>
        <strain evidence="2">cv. Tatra</strain>
        <tissue evidence="1">Young leaves</tissue>
    </source>
</reference>
<evidence type="ECO:0000313" key="2">
    <source>
        <dbReference type="Proteomes" id="UP000236291"/>
    </source>
</evidence>
<dbReference type="EMBL" id="ASHM01032710">
    <property type="protein sequence ID" value="PNX77652.1"/>
    <property type="molecule type" value="Genomic_DNA"/>
</dbReference>
<dbReference type="Proteomes" id="UP000236291">
    <property type="component" value="Unassembled WGS sequence"/>
</dbReference>
<protein>
    <submittedName>
        <fullName evidence="1">Ribonuclease H</fullName>
    </submittedName>
</protein>
<reference evidence="1 2" key="1">
    <citation type="journal article" date="2014" name="Am. J. Bot.">
        <title>Genome assembly and annotation for red clover (Trifolium pratense; Fabaceae).</title>
        <authorList>
            <person name="Istvanek J."/>
            <person name="Jaros M."/>
            <person name="Krenek A."/>
            <person name="Repkova J."/>
        </authorList>
    </citation>
    <scope>NUCLEOTIDE SEQUENCE [LARGE SCALE GENOMIC DNA]</scope>
    <source>
        <strain evidence="2">cv. Tatra</strain>
        <tissue evidence="1">Young leaves</tissue>
    </source>
</reference>
<name>A0A2K3LGI6_TRIPR</name>
<accession>A0A2K3LGI6</accession>
<organism evidence="1 2">
    <name type="scientific">Trifolium pratense</name>
    <name type="common">Red clover</name>
    <dbReference type="NCBI Taxonomy" id="57577"/>
    <lineage>
        <taxon>Eukaryota</taxon>
        <taxon>Viridiplantae</taxon>
        <taxon>Streptophyta</taxon>
        <taxon>Embryophyta</taxon>
        <taxon>Tracheophyta</taxon>
        <taxon>Spermatophyta</taxon>
        <taxon>Magnoliopsida</taxon>
        <taxon>eudicotyledons</taxon>
        <taxon>Gunneridae</taxon>
        <taxon>Pentapetalae</taxon>
        <taxon>rosids</taxon>
        <taxon>fabids</taxon>
        <taxon>Fabales</taxon>
        <taxon>Fabaceae</taxon>
        <taxon>Papilionoideae</taxon>
        <taxon>50 kb inversion clade</taxon>
        <taxon>NPAAA clade</taxon>
        <taxon>Hologalegina</taxon>
        <taxon>IRL clade</taxon>
        <taxon>Trifolieae</taxon>
        <taxon>Trifolium</taxon>
    </lineage>
</organism>
<sequence>MRRLQDKPLICRNVLPITKNSVSNILGSNKFWAQASILGYRPWLVEAGKLLRIWKKINLWSIKCLFQPGREILIKSALQSISAYVMSIFLIRTSLSDEIEKMLNSFWCGHNSAQSKGSGMNISVWDRNWLHDGTALAKPWNLNPLVGGTQNS</sequence>
<proteinExistence type="predicted"/>
<comment type="caution">
    <text evidence="1">The sequence shown here is derived from an EMBL/GenBank/DDBJ whole genome shotgun (WGS) entry which is preliminary data.</text>
</comment>
<evidence type="ECO:0000313" key="1">
    <source>
        <dbReference type="EMBL" id="PNX77652.1"/>
    </source>
</evidence>
<dbReference type="AlphaFoldDB" id="A0A2K3LGI6"/>